<dbReference type="EMBL" id="LWAE01000001">
    <property type="protein sequence ID" value="KZL93926.1"/>
    <property type="molecule type" value="Genomic_DNA"/>
</dbReference>
<evidence type="ECO:0000313" key="3">
    <source>
        <dbReference type="Proteomes" id="UP000076603"/>
    </source>
</evidence>
<name>A0A161XH10_9CLOT</name>
<dbReference type="InterPro" id="IPR011044">
    <property type="entry name" value="Quino_amine_DH_bsu"/>
</dbReference>
<keyword evidence="1" id="KW-1133">Transmembrane helix</keyword>
<reference evidence="2 3" key="1">
    <citation type="submission" date="2016-04" db="EMBL/GenBank/DDBJ databases">
        <title>Genome sequence of Clostridium magnum DSM 2767.</title>
        <authorList>
            <person name="Poehlein A."/>
            <person name="Uhlig R."/>
            <person name="Fischer R."/>
            <person name="Bahl H."/>
            <person name="Daniel R."/>
        </authorList>
    </citation>
    <scope>NUCLEOTIDE SEQUENCE [LARGE SCALE GENOMIC DNA]</scope>
    <source>
        <strain evidence="2 3">DSM 2767</strain>
    </source>
</reference>
<accession>A0A161XH10</accession>
<keyword evidence="3" id="KW-1185">Reference proteome</keyword>
<gene>
    <name evidence="2" type="ORF">CLMAG_09790</name>
</gene>
<organism evidence="2 3">
    <name type="scientific">Clostridium magnum DSM 2767</name>
    <dbReference type="NCBI Taxonomy" id="1121326"/>
    <lineage>
        <taxon>Bacteria</taxon>
        <taxon>Bacillati</taxon>
        <taxon>Bacillota</taxon>
        <taxon>Clostridia</taxon>
        <taxon>Eubacteriales</taxon>
        <taxon>Clostridiaceae</taxon>
        <taxon>Clostridium</taxon>
    </lineage>
</organism>
<dbReference type="SUPFAM" id="SSF50969">
    <property type="entry name" value="YVTN repeat-like/Quinoprotein amine dehydrogenase"/>
    <property type="match status" value="1"/>
</dbReference>
<evidence type="ECO:0000256" key="1">
    <source>
        <dbReference type="SAM" id="Phobius"/>
    </source>
</evidence>
<feature type="transmembrane region" description="Helical" evidence="1">
    <location>
        <begin position="7"/>
        <end position="25"/>
    </location>
</feature>
<protein>
    <submittedName>
        <fullName evidence="2">Uncharacterized protein</fullName>
    </submittedName>
</protein>
<dbReference type="STRING" id="1121326.CLMAG_09790"/>
<comment type="caution">
    <text evidence="2">The sequence shown here is derived from an EMBL/GenBank/DDBJ whole genome shotgun (WGS) entry which is preliminary data.</text>
</comment>
<dbReference type="PATRIC" id="fig|1121326.3.peg.938"/>
<sequence length="349" mass="39458">MKGLRKIIIWTIMPIALELVGLLYIDQFYLNAETTFNAMKVDTTVKKEANKINVKVSEDGKNIGVSYSGNYISYYEDGVIKVVDTSNNKKKEIKIDDNAKFSSYKWLPDRDIMLIAEKYNDGHNSNYLKFESYNAKKDEKNFLSNDKNKELKISLADDKYEVLDMALSTATNVTYVKVGKEGAKSRIYRINVMAQVEETKYVNCKLGKIAVANKEDKLIYEDTTYNRIRIAGNTNPIATGENATHYLLASDNEDRVYVGNGGNGKVKKIFIGDVKTGKQEWKILTLEHETSKNNIYITTNGKIYINNPSMNVVTELETGKETKYDGTLVQVYNLGVVSNDKGKLIGNLF</sequence>
<keyword evidence="1" id="KW-0812">Transmembrane</keyword>
<proteinExistence type="predicted"/>
<dbReference type="OrthoDB" id="1630871at2"/>
<keyword evidence="1" id="KW-0472">Membrane</keyword>
<dbReference type="Proteomes" id="UP000076603">
    <property type="component" value="Unassembled WGS sequence"/>
</dbReference>
<evidence type="ECO:0000313" key="2">
    <source>
        <dbReference type="EMBL" id="KZL93926.1"/>
    </source>
</evidence>
<dbReference type="AlphaFoldDB" id="A0A161XH10"/>